<proteinExistence type="predicted"/>
<comment type="caution">
    <text evidence="2">The sequence shown here is derived from an EMBL/GenBank/DDBJ whole genome shotgun (WGS) entry which is preliminary data.</text>
</comment>
<evidence type="ECO:0000256" key="1">
    <source>
        <dbReference type="SAM" id="MobiDB-lite"/>
    </source>
</evidence>
<accession>A0A812MN69</accession>
<dbReference type="Proteomes" id="UP000601435">
    <property type="component" value="Unassembled WGS sequence"/>
</dbReference>
<feature type="non-terminal residue" evidence="2">
    <location>
        <position position="1"/>
    </location>
</feature>
<name>A0A812MN69_9DINO</name>
<evidence type="ECO:0000313" key="2">
    <source>
        <dbReference type="EMBL" id="CAE7275824.1"/>
    </source>
</evidence>
<reference evidence="2" key="1">
    <citation type="submission" date="2021-02" db="EMBL/GenBank/DDBJ databases">
        <authorList>
            <person name="Dougan E. K."/>
            <person name="Rhodes N."/>
            <person name="Thang M."/>
            <person name="Chan C."/>
        </authorList>
    </citation>
    <scope>NUCLEOTIDE SEQUENCE</scope>
</reference>
<protein>
    <submittedName>
        <fullName evidence="2">Uncharacterized protein</fullName>
    </submittedName>
</protein>
<gene>
    <name evidence="2" type="ORF">SNEC2469_LOCUS6690</name>
</gene>
<sequence length="85" mass="9004">VLRDVSHAGPWRPWRPAEDWHGDVAASAGSSAGEDESARRAGALPHGQCRQHTVRLGGHKVRDHKGGDGDQARYSLSGAGRATAQ</sequence>
<feature type="non-terminal residue" evidence="2">
    <location>
        <position position="85"/>
    </location>
</feature>
<feature type="region of interest" description="Disordered" evidence="1">
    <location>
        <begin position="1"/>
        <end position="85"/>
    </location>
</feature>
<evidence type="ECO:0000313" key="3">
    <source>
        <dbReference type="Proteomes" id="UP000601435"/>
    </source>
</evidence>
<dbReference type="EMBL" id="CAJNJA010011620">
    <property type="protein sequence ID" value="CAE7275824.1"/>
    <property type="molecule type" value="Genomic_DNA"/>
</dbReference>
<organism evidence="2 3">
    <name type="scientific">Symbiodinium necroappetens</name>
    <dbReference type="NCBI Taxonomy" id="1628268"/>
    <lineage>
        <taxon>Eukaryota</taxon>
        <taxon>Sar</taxon>
        <taxon>Alveolata</taxon>
        <taxon>Dinophyceae</taxon>
        <taxon>Suessiales</taxon>
        <taxon>Symbiodiniaceae</taxon>
        <taxon>Symbiodinium</taxon>
    </lineage>
</organism>
<dbReference type="AlphaFoldDB" id="A0A812MN69"/>
<keyword evidence="3" id="KW-1185">Reference proteome</keyword>